<comment type="caution">
    <text evidence="10">The sequence shown here is derived from an EMBL/GenBank/DDBJ whole genome shotgun (WGS) entry which is preliminary data.</text>
</comment>
<dbReference type="SUPFAM" id="SSF48019">
    <property type="entry name" value="post-AAA+ oligomerization domain-like"/>
    <property type="match status" value="1"/>
</dbReference>
<dbReference type="SUPFAM" id="SSF52540">
    <property type="entry name" value="P-loop containing nucleoside triphosphate hydrolases"/>
    <property type="match status" value="1"/>
</dbReference>
<evidence type="ECO:0000256" key="2">
    <source>
        <dbReference type="ARBA" id="ARBA00017703"/>
    </source>
</evidence>
<accession>A0A7I9UZ33</accession>
<evidence type="ECO:0000256" key="5">
    <source>
        <dbReference type="ARBA" id="ARBA00022705"/>
    </source>
</evidence>
<dbReference type="GO" id="GO:0003677">
    <property type="term" value="F:DNA binding"/>
    <property type="evidence" value="ECO:0007669"/>
    <property type="project" value="InterPro"/>
</dbReference>
<comment type="similarity">
    <text evidence="7">Belongs to the DNA polymerase HolA subunit family.</text>
</comment>
<dbReference type="InterPro" id="IPR010372">
    <property type="entry name" value="DNA_pol3_delta_N"/>
</dbReference>
<dbReference type="NCBIfam" id="TIGR01128">
    <property type="entry name" value="holA"/>
    <property type="match status" value="1"/>
</dbReference>
<dbReference type="PANTHER" id="PTHR34388">
    <property type="entry name" value="DNA POLYMERASE III SUBUNIT DELTA"/>
    <property type="match status" value="1"/>
</dbReference>
<dbReference type="GO" id="GO:0003887">
    <property type="term" value="F:DNA-directed DNA polymerase activity"/>
    <property type="evidence" value="ECO:0007669"/>
    <property type="project" value="UniProtKB-KW"/>
</dbReference>
<keyword evidence="5" id="KW-0235">DNA replication</keyword>
<dbReference type="Gene3D" id="1.20.272.10">
    <property type="match status" value="1"/>
</dbReference>
<evidence type="ECO:0000256" key="7">
    <source>
        <dbReference type="ARBA" id="ARBA00034754"/>
    </source>
</evidence>
<evidence type="ECO:0000256" key="8">
    <source>
        <dbReference type="ARBA" id="ARBA00049244"/>
    </source>
</evidence>
<keyword evidence="4" id="KW-0548">Nucleotidyltransferase</keyword>
<dbReference type="NCBIfam" id="NF005918">
    <property type="entry name" value="PRK07914.1"/>
    <property type="match status" value="1"/>
</dbReference>
<evidence type="ECO:0000256" key="3">
    <source>
        <dbReference type="ARBA" id="ARBA00022679"/>
    </source>
</evidence>
<keyword evidence="6" id="KW-0239">DNA-directed DNA polymerase</keyword>
<dbReference type="EMBL" id="BJOU01000002">
    <property type="protein sequence ID" value="GED98437.1"/>
    <property type="molecule type" value="Genomic_DNA"/>
</dbReference>
<dbReference type="GO" id="GO:0009360">
    <property type="term" value="C:DNA polymerase III complex"/>
    <property type="evidence" value="ECO:0007669"/>
    <property type="project" value="InterPro"/>
</dbReference>
<dbReference type="InterPro" id="IPR008921">
    <property type="entry name" value="DNA_pol3_clamp-load_cplx_C"/>
</dbReference>
<dbReference type="InterPro" id="IPR005790">
    <property type="entry name" value="DNA_polIII_delta"/>
</dbReference>
<dbReference type="EC" id="2.7.7.7" evidence="1"/>
<evidence type="ECO:0000256" key="4">
    <source>
        <dbReference type="ARBA" id="ARBA00022695"/>
    </source>
</evidence>
<sequence>MTAPLHLLLGDNDFLIERAVSQLTAEIGREGSEPVPVTRVRAGEVTAAELSELLSPSLFGDARVIVVEAAAEAGKEPAAVITSALHDIPDGITLVVAHTGGGRTKAMVGVLQKAGAQVVDCATPRWPSDRADFVRREFQATGVRVSRDVVELMLANVGSDLRELAAAVSQLVADTGGKVTEAAVQTYYSGRAEVKGFEIADKAVTGDRSGALEALAWAMHHGVPRVILADALAEAVHGIARVRGLGSINPQAAASELGMPPSRVKKLQSQATAWDTESIGAAAVVVAKLNGDVKGQAADADYSLEHAVSTVAGLRPRRGRG</sequence>
<organism evidence="10 11">
    <name type="scientific">Gordonia crocea</name>
    <dbReference type="NCBI Taxonomy" id="589162"/>
    <lineage>
        <taxon>Bacteria</taxon>
        <taxon>Bacillati</taxon>
        <taxon>Actinomycetota</taxon>
        <taxon>Actinomycetes</taxon>
        <taxon>Mycobacteriales</taxon>
        <taxon>Gordoniaceae</taxon>
        <taxon>Gordonia</taxon>
    </lineage>
</organism>
<reference evidence="11" key="1">
    <citation type="submission" date="2019-06" db="EMBL/GenBank/DDBJ databases">
        <title>Gordonia isolated from sludge of a wastewater treatment plant.</title>
        <authorList>
            <person name="Tamura T."/>
            <person name="Aoyama K."/>
            <person name="Kang Y."/>
            <person name="Saito S."/>
            <person name="Akiyama N."/>
            <person name="Yazawa K."/>
            <person name="Gonoi T."/>
            <person name="Mikami Y."/>
        </authorList>
    </citation>
    <scope>NUCLEOTIDE SEQUENCE [LARGE SCALE GENOMIC DNA]</scope>
    <source>
        <strain evidence="11">NBRC 107697</strain>
    </source>
</reference>
<dbReference type="RefSeq" id="WP_186343383.1">
    <property type="nucleotide sequence ID" value="NZ_BJOU01000002.1"/>
</dbReference>
<evidence type="ECO:0000313" key="10">
    <source>
        <dbReference type="EMBL" id="GED98437.1"/>
    </source>
</evidence>
<proteinExistence type="inferred from homology"/>
<dbReference type="Proteomes" id="UP000444980">
    <property type="component" value="Unassembled WGS sequence"/>
</dbReference>
<keyword evidence="11" id="KW-1185">Reference proteome</keyword>
<dbReference type="GO" id="GO:0006261">
    <property type="term" value="P:DNA-templated DNA replication"/>
    <property type="evidence" value="ECO:0007669"/>
    <property type="project" value="TreeGrafter"/>
</dbReference>
<dbReference type="AlphaFoldDB" id="A0A7I9UZ33"/>
<evidence type="ECO:0000256" key="6">
    <source>
        <dbReference type="ARBA" id="ARBA00022932"/>
    </source>
</evidence>
<comment type="catalytic activity">
    <reaction evidence="8">
        <text>DNA(n) + a 2'-deoxyribonucleoside 5'-triphosphate = DNA(n+1) + diphosphate</text>
        <dbReference type="Rhea" id="RHEA:22508"/>
        <dbReference type="Rhea" id="RHEA-COMP:17339"/>
        <dbReference type="Rhea" id="RHEA-COMP:17340"/>
        <dbReference type="ChEBI" id="CHEBI:33019"/>
        <dbReference type="ChEBI" id="CHEBI:61560"/>
        <dbReference type="ChEBI" id="CHEBI:173112"/>
        <dbReference type="EC" id="2.7.7.7"/>
    </reaction>
</comment>
<dbReference type="PANTHER" id="PTHR34388:SF1">
    <property type="entry name" value="DNA POLYMERASE III SUBUNIT DELTA"/>
    <property type="match status" value="1"/>
</dbReference>
<gene>
    <name evidence="10" type="ORF">nbrc107697_24760</name>
</gene>
<name>A0A7I9UZ33_9ACTN</name>
<evidence type="ECO:0000259" key="9">
    <source>
        <dbReference type="Pfam" id="PF06144"/>
    </source>
</evidence>
<keyword evidence="3" id="KW-0808">Transferase</keyword>
<dbReference type="InterPro" id="IPR027417">
    <property type="entry name" value="P-loop_NTPase"/>
</dbReference>
<protein>
    <recommendedName>
        <fullName evidence="2">DNA polymerase III subunit delta</fullName>
        <ecNumber evidence="1">2.7.7.7</ecNumber>
    </recommendedName>
</protein>
<dbReference type="Gene3D" id="3.40.50.300">
    <property type="entry name" value="P-loop containing nucleotide triphosphate hydrolases"/>
    <property type="match status" value="1"/>
</dbReference>
<evidence type="ECO:0000256" key="1">
    <source>
        <dbReference type="ARBA" id="ARBA00012417"/>
    </source>
</evidence>
<feature type="domain" description="DNA polymerase III delta N-terminal" evidence="9">
    <location>
        <begin position="6"/>
        <end position="99"/>
    </location>
</feature>
<evidence type="ECO:0000313" key="11">
    <source>
        <dbReference type="Proteomes" id="UP000444980"/>
    </source>
</evidence>
<dbReference type="Pfam" id="PF06144">
    <property type="entry name" value="DNA_pol3_delta"/>
    <property type="match status" value="1"/>
</dbReference>